<reference evidence="3 4" key="1">
    <citation type="submission" date="2013-11" db="EMBL/GenBank/DDBJ databases">
        <title>Genome sequencing of Stegodyphus mimosarum.</title>
        <authorList>
            <person name="Bechsgaard J."/>
        </authorList>
    </citation>
    <scope>NUCLEOTIDE SEQUENCE [LARGE SCALE GENOMIC DNA]</scope>
</reference>
<comment type="similarity">
    <text evidence="1">Belongs to the UPF0696 family.</text>
</comment>
<keyword evidence="4" id="KW-1185">Reference proteome</keyword>
<organism evidence="3 4">
    <name type="scientific">Stegodyphus mimosarum</name>
    <name type="common">African social velvet spider</name>
    <dbReference type="NCBI Taxonomy" id="407821"/>
    <lineage>
        <taxon>Eukaryota</taxon>
        <taxon>Metazoa</taxon>
        <taxon>Ecdysozoa</taxon>
        <taxon>Arthropoda</taxon>
        <taxon>Chelicerata</taxon>
        <taxon>Arachnida</taxon>
        <taxon>Araneae</taxon>
        <taxon>Araneomorphae</taxon>
        <taxon>Entelegynae</taxon>
        <taxon>Eresoidea</taxon>
        <taxon>Eresidae</taxon>
        <taxon>Stegodyphus</taxon>
    </lineage>
</organism>
<gene>
    <name evidence="3" type="ORF">X975_20714</name>
</gene>
<dbReference type="EMBL" id="KK116908">
    <property type="protein sequence ID" value="KFM69064.1"/>
    <property type="molecule type" value="Genomic_DNA"/>
</dbReference>
<accession>A0A087TVC5</accession>
<evidence type="ECO:0000256" key="2">
    <source>
        <dbReference type="SAM" id="MobiDB-lite"/>
    </source>
</evidence>
<dbReference type="Proteomes" id="UP000054359">
    <property type="component" value="Unassembled WGS sequence"/>
</dbReference>
<feature type="region of interest" description="Disordered" evidence="2">
    <location>
        <begin position="311"/>
        <end position="338"/>
    </location>
</feature>
<dbReference type="Gene3D" id="3.30.760.10">
    <property type="entry name" value="RNA Cap, Translation Initiation Factor Eif4e"/>
    <property type="match status" value="1"/>
</dbReference>
<proteinExistence type="inferred from homology"/>
<name>A0A087TVC5_STEMI</name>
<dbReference type="InterPro" id="IPR023398">
    <property type="entry name" value="TIF_eIF4e-like"/>
</dbReference>
<protein>
    <submittedName>
        <fullName evidence="3">Uncharacterized protein</fullName>
    </submittedName>
</protein>
<evidence type="ECO:0000256" key="1">
    <source>
        <dbReference type="ARBA" id="ARBA00010568"/>
    </source>
</evidence>
<dbReference type="PANTHER" id="PTHR31977">
    <property type="entry name" value="UPF0696 PROTEIN C11ORF68"/>
    <property type="match status" value="1"/>
</dbReference>
<dbReference type="SUPFAM" id="SSF55418">
    <property type="entry name" value="eIF4e-like"/>
    <property type="match status" value="1"/>
</dbReference>
<sequence>MTEESKPESESTHCFEEALKNHESKQAAESEAFVHSIENTPCTKVNETERACTNGNSSSFSSTACVSEASIKIPDDVSYILDEASADIIQLPHKDDCAKLSTGMLSITFSSTDETLPSRIIDKPYIYCYNKKKIDADDEKKGKWLMYRNIKKKDADGKTKLDKAWQKAVKLVKRTELPIIKVKCSTAYERDDINISKGIIMFYTPDYSKKEEVRAVAEEIYLRVCRTSIIYKTDEASRLGMYLHHGKKQICIYKFEYGKFMERCSKQKWITVEDSSNSISIPVILTHKPEEENADDISNNDAYPKGKLTISCDSSKTSDTASVSETPAFHATESNDAN</sequence>
<dbReference type="InterPro" id="IPR015034">
    <property type="entry name" value="Bles03"/>
</dbReference>
<dbReference type="OrthoDB" id="10440456at2759"/>
<evidence type="ECO:0000313" key="4">
    <source>
        <dbReference type="Proteomes" id="UP000054359"/>
    </source>
</evidence>
<feature type="non-terminal residue" evidence="3">
    <location>
        <position position="338"/>
    </location>
</feature>
<feature type="compositionally biased region" description="Polar residues" evidence="2">
    <location>
        <begin position="311"/>
        <end position="325"/>
    </location>
</feature>
<dbReference type="PANTHER" id="PTHR31977:SF1">
    <property type="entry name" value="UPF0696 PROTEIN C11ORF68"/>
    <property type="match status" value="1"/>
</dbReference>
<dbReference type="AlphaFoldDB" id="A0A087TVC5"/>
<evidence type="ECO:0000313" key="3">
    <source>
        <dbReference type="EMBL" id="KFM69064.1"/>
    </source>
</evidence>